<evidence type="ECO:0000313" key="3">
    <source>
        <dbReference type="Proteomes" id="UP000299102"/>
    </source>
</evidence>
<proteinExistence type="predicted"/>
<organism evidence="2 3">
    <name type="scientific">Eumeta variegata</name>
    <name type="common">Bagworm moth</name>
    <name type="synonym">Eumeta japonica</name>
    <dbReference type="NCBI Taxonomy" id="151549"/>
    <lineage>
        <taxon>Eukaryota</taxon>
        <taxon>Metazoa</taxon>
        <taxon>Ecdysozoa</taxon>
        <taxon>Arthropoda</taxon>
        <taxon>Hexapoda</taxon>
        <taxon>Insecta</taxon>
        <taxon>Pterygota</taxon>
        <taxon>Neoptera</taxon>
        <taxon>Endopterygota</taxon>
        <taxon>Lepidoptera</taxon>
        <taxon>Glossata</taxon>
        <taxon>Ditrysia</taxon>
        <taxon>Tineoidea</taxon>
        <taxon>Psychidae</taxon>
        <taxon>Oiketicinae</taxon>
        <taxon>Eumeta</taxon>
    </lineage>
</organism>
<dbReference type="AlphaFoldDB" id="A0A4C2A5L7"/>
<name>A0A4C2A5L7_EUMVA</name>
<gene>
    <name evidence="2" type="ORF">EVAR_70097_1</name>
</gene>
<keyword evidence="3" id="KW-1185">Reference proteome</keyword>
<protein>
    <submittedName>
        <fullName evidence="2">Uncharacterized protein</fullName>
    </submittedName>
</protein>
<evidence type="ECO:0000313" key="2">
    <source>
        <dbReference type="EMBL" id="GBP95388.1"/>
    </source>
</evidence>
<sequence length="96" mass="10737">MNCVNALEQQLPPPPPPAPVDEKHDSLVVLMLLAPGGCDCRQFLRMCLVGMKLINPFGRHRYLATVYELRRHSAYASVPLTTTQGKCAAQRYFSVH</sequence>
<dbReference type="Proteomes" id="UP000299102">
    <property type="component" value="Unassembled WGS sequence"/>
</dbReference>
<comment type="caution">
    <text evidence="2">The sequence shown here is derived from an EMBL/GenBank/DDBJ whole genome shotgun (WGS) entry which is preliminary data.</text>
</comment>
<feature type="region of interest" description="Disordered" evidence="1">
    <location>
        <begin position="1"/>
        <end position="20"/>
    </location>
</feature>
<evidence type="ECO:0000256" key="1">
    <source>
        <dbReference type="SAM" id="MobiDB-lite"/>
    </source>
</evidence>
<dbReference type="EMBL" id="BGZK01002622">
    <property type="protein sequence ID" value="GBP95388.1"/>
    <property type="molecule type" value="Genomic_DNA"/>
</dbReference>
<reference evidence="2 3" key="1">
    <citation type="journal article" date="2019" name="Commun. Biol.">
        <title>The bagworm genome reveals a unique fibroin gene that provides high tensile strength.</title>
        <authorList>
            <person name="Kono N."/>
            <person name="Nakamura H."/>
            <person name="Ohtoshi R."/>
            <person name="Tomita M."/>
            <person name="Numata K."/>
            <person name="Arakawa K."/>
        </authorList>
    </citation>
    <scope>NUCLEOTIDE SEQUENCE [LARGE SCALE GENOMIC DNA]</scope>
</reference>
<accession>A0A4C2A5L7</accession>